<name>D2UXA8_NAEGR</name>
<dbReference type="EMBL" id="GG738845">
    <property type="protein sequence ID" value="EFC50600.1"/>
    <property type="molecule type" value="Genomic_DNA"/>
</dbReference>
<dbReference type="AlphaFoldDB" id="D2UXA8"/>
<evidence type="ECO:0000313" key="1">
    <source>
        <dbReference type="EMBL" id="EFC50600.1"/>
    </source>
</evidence>
<reference evidence="1 2" key="1">
    <citation type="journal article" date="2010" name="Cell">
        <title>The genome of Naegleria gruberi illuminates early eukaryotic versatility.</title>
        <authorList>
            <person name="Fritz-Laylin L.K."/>
            <person name="Prochnik S.E."/>
            <person name="Ginger M.L."/>
            <person name="Dacks J.B."/>
            <person name="Carpenter M.L."/>
            <person name="Field M.C."/>
            <person name="Kuo A."/>
            <person name="Paredez A."/>
            <person name="Chapman J."/>
            <person name="Pham J."/>
            <person name="Shu S."/>
            <person name="Neupane R."/>
            <person name="Cipriano M."/>
            <person name="Mancuso J."/>
            <person name="Tu H."/>
            <person name="Salamov A."/>
            <person name="Lindquist E."/>
            <person name="Shapiro H."/>
            <person name="Lucas S."/>
            <person name="Grigoriev I.V."/>
            <person name="Cande W.Z."/>
            <person name="Fulton C."/>
            <person name="Rokhsar D.S."/>
            <person name="Dawson S.C."/>
        </authorList>
    </citation>
    <scope>NUCLEOTIDE SEQUENCE [LARGE SCALE GENOMIC DNA]</scope>
    <source>
        <strain evidence="1 2">NEG-M</strain>
    </source>
</reference>
<sequence>MILQKQADCIHFSGAITRVAYFQKKLREYVSQERLQHIKKELTPYLKDEFLNKPIPHCQFLCETTGESALLSGAEEMLNSSLENESTTITSPVVVPIIFREANELNTLPVSYLEQFVPAMLYEDESKGKKIEKKIVLRESLLDMYIKQDTEIFLIKFSPLIDTKKITSINFNNFTQVGIIEFLRFTNLIICFDHTKIQTSVLEFFIKLELEEEHLIVKIYYTKNNSFYKSEIRIEKKGRTERISINDSAELIFKTREDESRTWYGVYYDTLSIISASSSVSISKEIIAQHVGKQVAKALKPDKKLLTIPSTHPKDEEFVKKQLAKCAVCRETTYYKTRFPISYKTLPNYRSLFDDSSINIGLCCPKCYNRYRELKK</sequence>
<accession>D2UXA8</accession>
<keyword evidence="2" id="KW-1185">Reference proteome</keyword>
<organism evidence="2">
    <name type="scientific">Naegleria gruberi</name>
    <name type="common">Amoeba</name>
    <dbReference type="NCBI Taxonomy" id="5762"/>
    <lineage>
        <taxon>Eukaryota</taxon>
        <taxon>Discoba</taxon>
        <taxon>Heterolobosea</taxon>
        <taxon>Tetramitia</taxon>
        <taxon>Eutetramitia</taxon>
        <taxon>Vahlkampfiidae</taxon>
        <taxon>Naegleria</taxon>
    </lineage>
</organism>
<dbReference type="OMA" id="DESRTWY"/>
<dbReference type="Proteomes" id="UP000006671">
    <property type="component" value="Unassembled WGS sequence"/>
</dbReference>
<proteinExistence type="predicted"/>
<dbReference type="GeneID" id="8863716"/>
<evidence type="ECO:0000313" key="2">
    <source>
        <dbReference type="Proteomes" id="UP000006671"/>
    </source>
</evidence>
<dbReference type="KEGG" id="ngr:NAEGRDRAFT_61698"/>
<protein>
    <submittedName>
        <fullName evidence="1">Predicted protein</fullName>
    </submittedName>
</protein>
<dbReference type="RefSeq" id="XP_002683344.1">
    <property type="nucleotide sequence ID" value="XM_002683298.1"/>
</dbReference>
<dbReference type="InParanoid" id="D2UXA8"/>
<dbReference type="VEuPathDB" id="AmoebaDB:NAEGRDRAFT_61698"/>
<dbReference type="OrthoDB" id="10591282at2759"/>
<gene>
    <name evidence="1" type="ORF">NAEGRDRAFT_61698</name>
</gene>